<dbReference type="GeneTree" id="ENSGT00940000153709"/>
<sequence length="441" mass="51148">GFIPWLGHVLEFLKDAGKFLSRMKDKHGDIFTVRVAGIYVTMLLDPNSFDGVLNDDTNSFDFSNRRGQLLKKIFNLQLPGYYPASERKWMEQHFHGVNQQKLNASMNAHLSNVMLKSFESRSPSEWREDGLFELCYSLLFRAGYLTLFERRDDVDAVYEEFRKFDDLLTKLARGSLKREEKRVVATSQDRLWDLLSPGHVNGSWQQSYVQFLQEMGVDADMQKKAQLLQLWNTQCNAGPAAFWVLGFLLTHPEAMEAVKSEIRGLPSLQDTSLTPVFDSVLSETLRLTAAVMINRKVVKDKILRMANGKEYHLRRGDRVCLFPFLSPQMDPQIHEEPQMFKYDRFLNEDKTVKKEFYKDEKKLKYFTMPWGAGKNICVGKEFAVTSIKQFVFLFLTHFDLELCSPSSKLPPVNPSRFGFGMLQPDGDLRVRFRLKTMQHEM</sequence>
<keyword evidence="31" id="KW-1185">Reference proteome</keyword>
<keyword evidence="23" id="KW-0456">Lyase</keyword>
<dbReference type="AlphaFoldDB" id="A0A3B5LHU2"/>
<evidence type="ECO:0000256" key="26">
    <source>
        <dbReference type="ARBA" id="ARBA00045141"/>
    </source>
</evidence>
<dbReference type="InterPro" id="IPR001128">
    <property type="entry name" value="Cyt_P450"/>
</dbReference>
<keyword evidence="20 27" id="KW-0472">Membrane</keyword>
<evidence type="ECO:0000313" key="31">
    <source>
        <dbReference type="Proteomes" id="UP000261380"/>
    </source>
</evidence>
<dbReference type="GO" id="GO:0016705">
    <property type="term" value="F:oxidoreductase activity, acting on paired donors, with incorporation or reduction of molecular oxygen"/>
    <property type="evidence" value="ECO:0007669"/>
    <property type="project" value="InterPro"/>
</dbReference>
<dbReference type="InterPro" id="IPR002403">
    <property type="entry name" value="Cyt_P450_E_grp-IV"/>
</dbReference>
<comment type="function">
    <text evidence="26">Catalyzes the biosynthesis and metabolism of eicosanoids. Catalyzes the isomerization of prostaglandin H2 to prostacyclin (= prostaglandin I2), a potent mediator of vasodilation and inhibitor of platelet aggregation. Additionally, displays dehydratase activity, toward hydroperoxyeicosatetraenoates (HPETEs), especially toward (15S)-hydroperoxy-(5Z,8Z,11Z,13E)-eicosatetraenoate (15(S)-HPETE).</text>
</comment>
<evidence type="ECO:0000256" key="16">
    <source>
        <dbReference type="ARBA" id="ARBA00022832"/>
    </source>
</evidence>
<evidence type="ECO:0000256" key="18">
    <source>
        <dbReference type="ARBA" id="ARBA00023004"/>
    </source>
</evidence>
<dbReference type="EC" id="5.3.99.4" evidence="6"/>
<dbReference type="PIRSF" id="PIRSF000047">
    <property type="entry name" value="Cytochrome_CYPVIIA1"/>
    <property type="match status" value="1"/>
</dbReference>
<evidence type="ECO:0000256" key="27">
    <source>
        <dbReference type="PIRNR" id="PIRNR000047"/>
    </source>
</evidence>
<dbReference type="GO" id="GO:0005789">
    <property type="term" value="C:endoplasmic reticulum membrane"/>
    <property type="evidence" value="ECO:0007669"/>
    <property type="project" value="UniProtKB-SubCell"/>
</dbReference>
<evidence type="ECO:0000256" key="10">
    <source>
        <dbReference type="ARBA" id="ARBA00022516"/>
    </source>
</evidence>
<evidence type="ECO:0000256" key="21">
    <source>
        <dbReference type="ARBA" id="ARBA00023160"/>
    </source>
</evidence>
<protein>
    <recommendedName>
        <fullName evidence="8">Prostacyclin synthase</fullName>
        <ecNumber evidence="7">4.2.1.152</ecNumber>
        <ecNumber evidence="6">5.3.99.4</ecNumber>
    </recommendedName>
    <alternativeName>
        <fullName evidence="25">Hydroperoxy icosatetraenoate dehydratase</fullName>
    </alternativeName>
    <alternativeName>
        <fullName evidence="24">Prostaglandin I2 synthase</fullName>
    </alternativeName>
</protein>
<keyword evidence="14 27" id="KW-0479">Metal-binding</keyword>
<keyword evidence="22" id="KW-0413">Isomerase</keyword>
<keyword evidence="19" id="KW-0443">Lipid metabolism</keyword>
<accession>A0A3B5LHU2</accession>
<evidence type="ECO:0000256" key="22">
    <source>
        <dbReference type="ARBA" id="ARBA00023235"/>
    </source>
</evidence>
<dbReference type="Proteomes" id="UP000261380">
    <property type="component" value="Unplaced"/>
</dbReference>
<proteinExistence type="inferred from homology"/>
<name>A0A3B5LHU2_9TELE</name>
<evidence type="ECO:0000256" key="5">
    <source>
        <dbReference type="ARBA" id="ARBA00010617"/>
    </source>
</evidence>
<dbReference type="PANTHER" id="PTHR24306">
    <property type="match status" value="1"/>
</dbReference>
<dbReference type="GO" id="GO:0001516">
    <property type="term" value="P:prostaglandin biosynthetic process"/>
    <property type="evidence" value="ECO:0007669"/>
    <property type="project" value="UniProtKB-KW"/>
</dbReference>
<evidence type="ECO:0000256" key="15">
    <source>
        <dbReference type="ARBA" id="ARBA00022824"/>
    </source>
</evidence>
<evidence type="ECO:0000256" key="2">
    <source>
        <dbReference type="ARBA" id="ARBA00001719"/>
    </source>
</evidence>
<dbReference type="PRINTS" id="PR00385">
    <property type="entry name" value="P450"/>
</dbReference>
<dbReference type="SUPFAM" id="SSF48264">
    <property type="entry name" value="Cytochrome P450"/>
    <property type="match status" value="1"/>
</dbReference>
<dbReference type="PRINTS" id="PR00465">
    <property type="entry name" value="EP450IV"/>
</dbReference>
<evidence type="ECO:0000256" key="20">
    <source>
        <dbReference type="ARBA" id="ARBA00023136"/>
    </source>
</evidence>
<evidence type="ECO:0000256" key="14">
    <source>
        <dbReference type="ARBA" id="ARBA00022723"/>
    </source>
</evidence>
<evidence type="ECO:0000313" key="30">
    <source>
        <dbReference type="Ensembl" id="ENSXCOP00000011698.1"/>
    </source>
</evidence>
<feature type="binding site" evidence="29">
    <location>
        <position position="318"/>
    </location>
    <ligand>
        <name>substrate</name>
    </ligand>
</feature>
<dbReference type="InterPro" id="IPR024204">
    <property type="entry name" value="Cyt_P450_CYP7A1-type"/>
</dbReference>
<dbReference type="EC" id="4.2.1.152" evidence="7"/>
<evidence type="ECO:0000256" key="19">
    <source>
        <dbReference type="ARBA" id="ARBA00023098"/>
    </source>
</evidence>
<evidence type="ECO:0000256" key="11">
    <source>
        <dbReference type="ARBA" id="ARBA00022585"/>
    </source>
</evidence>
<comment type="catalytic activity">
    <reaction evidence="2">
        <text>a hydroperoxyeicosatetraenoate = an oxoeicosatetraenoate + H2O</text>
        <dbReference type="Rhea" id="RHEA:55556"/>
        <dbReference type="ChEBI" id="CHEBI:15377"/>
        <dbReference type="ChEBI" id="CHEBI:59720"/>
        <dbReference type="ChEBI" id="CHEBI:131859"/>
        <dbReference type="EC" id="4.2.1.152"/>
    </reaction>
    <physiologicalReaction direction="left-to-right" evidence="2">
        <dbReference type="Rhea" id="RHEA:55557"/>
    </physiologicalReaction>
</comment>
<comment type="cofactor">
    <cofactor evidence="3 27 28">
        <name>heme</name>
        <dbReference type="ChEBI" id="CHEBI:30413"/>
    </cofactor>
</comment>
<evidence type="ECO:0000256" key="17">
    <source>
        <dbReference type="ARBA" id="ARBA00022989"/>
    </source>
</evidence>
<evidence type="ECO:0000256" key="28">
    <source>
        <dbReference type="PIRSR" id="PIRSR000047-1"/>
    </source>
</evidence>
<evidence type="ECO:0000256" key="29">
    <source>
        <dbReference type="PIRSR" id="PIRSR000047-2"/>
    </source>
</evidence>
<dbReference type="GO" id="GO:0008116">
    <property type="term" value="F:prostaglandin-I synthase activity"/>
    <property type="evidence" value="ECO:0007669"/>
    <property type="project" value="UniProtKB-EC"/>
</dbReference>
<dbReference type="GO" id="GO:0004497">
    <property type="term" value="F:monooxygenase activity"/>
    <property type="evidence" value="ECO:0007669"/>
    <property type="project" value="InterPro"/>
</dbReference>
<dbReference type="GO" id="GO:0106256">
    <property type="term" value="F:hydroperoxy icosatetraenoate dehydratase activity"/>
    <property type="evidence" value="ECO:0007669"/>
    <property type="project" value="UniProtKB-EC"/>
</dbReference>
<evidence type="ECO:0000256" key="7">
    <source>
        <dbReference type="ARBA" id="ARBA00013084"/>
    </source>
</evidence>
<comment type="similarity">
    <text evidence="5 27">Belongs to the cytochrome P450 family.</text>
</comment>
<feature type="binding site" description="axial binding residue" evidence="28">
    <location>
        <position position="377"/>
    </location>
    <ligand>
        <name>heme</name>
        <dbReference type="ChEBI" id="CHEBI:30413"/>
    </ligand>
    <ligandPart>
        <name>Fe</name>
        <dbReference type="ChEBI" id="CHEBI:18248"/>
    </ligandPart>
</feature>
<evidence type="ECO:0000256" key="3">
    <source>
        <dbReference type="ARBA" id="ARBA00001971"/>
    </source>
</evidence>
<organism evidence="30 31">
    <name type="scientific">Xiphophorus couchianus</name>
    <name type="common">Monterrey platyfish</name>
    <dbReference type="NCBI Taxonomy" id="32473"/>
    <lineage>
        <taxon>Eukaryota</taxon>
        <taxon>Metazoa</taxon>
        <taxon>Chordata</taxon>
        <taxon>Craniata</taxon>
        <taxon>Vertebrata</taxon>
        <taxon>Euteleostomi</taxon>
        <taxon>Actinopterygii</taxon>
        <taxon>Neopterygii</taxon>
        <taxon>Teleostei</taxon>
        <taxon>Neoteleostei</taxon>
        <taxon>Acanthomorphata</taxon>
        <taxon>Ovalentaria</taxon>
        <taxon>Atherinomorphae</taxon>
        <taxon>Cyprinodontiformes</taxon>
        <taxon>Poeciliidae</taxon>
        <taxon>Poeciliinae</taxon>
        <taxon>Xiphophorus</taxon>
    </lineage>
</organism>
<reference evidence="30" key="2">
    <citation type="submission" date="2025-09" db="UniProtKB">
        <authorList>
            <consortium name="Ensembl"/>
        </authorList>
    </citation>
    <scope>IDENTIFICATION</scope>
</reference>
<dbReference type="PANTHER" id="PTHR24306:SF4">
    <property type="entry name" value="PROSTACYCLIN SYNTHASE"/>
    <property type="match status" value="1"/>
</dbReference>
<evidence type="ECO:0000256" key="4">
    <source>
        <dbReference type="ARBA" id="ARBA00004389"/>
    </source>
</evidence>
<keyword evidence="9" id="KW-0644">Prostaglandin metabolism</keyword>
<evidence type="ECO:0000256" key="1">
    <source>
        <dbReference type="ARBA" id="ARBA00000463"/>
    </source>
</evidence>
<dbReference type="Gene3D" id="1.10.630.10">
    <property type="entry name" value="Cytochrome P450"/>
    <property type="match status" value="1"/>
</dbReference>
<keyword evidence="12 27" id="KW-0349">Heme</keyword>
<dbReference type="Pfam" id="PF00067">
    <property type="entry name" value="p450"/>
    <property type="match status" value="1"/>
</dbReference>
<comment type="subcellular location">
    <subcellularLocation>
        <location evidence="4">Endoplasmic reticulum membrane</location>
        <topology evidence="4">Single-pass membrane protein</topology>
    </subcellularLocation>
</comment>
<dbReference type="GO" id="GO:0020037">
    <property type="term" value="F:heme binding"/>
    <property type="evidence" value="ECO:0007669"/>
    <property type="project" value="InterPro"/>
</dbReference>
<keyword evidence="10" id="KW-0444">Lipid biosynthesis</keyword>
<keyword evidence="21" id="KW-0275">Fatty acid biosynthesis</keyword>
<evidence type="ECO:0000256" key="6">
    <source>
        <dbReference type="ARBA" id="ARBA00012204"/>
    </source>
</evidence>
<evidence type="ECO:0000256" key="12">
    <source>
        <dbReference type="ARBA" id="ARBA00022617"/>
    </source>
</evidence>
<keyword evidence="13" id="KW-0812">Transmembrane</keyword>
<evidence type="ECO:0000256" key="23">
    <source>
        <dbReference type="ARBA" id="ARBA00023239"/>
    </source>
</evidence>
<keyword evidence="15 27" id="KW-0256">Endoplasmic reticulum</keyword>
<dbReference type="GO" id="GO:0005506">
    <property type="term" value="F:iron ion binding"/>
    <property type="evidence" value="ECO:0007669"/>
    <property type="project" value="InterPro"/>
</dbReference>
<keyword evidence="17" id="KW-1133">Transmembrane helix</keyword>
<keyword evidence="11" id="KW-0643">Prostaglandin biosynthesis</keyword>
<evidence type="ECO:0000256" key="24">
    <source>
        <dbReference type="ARBA" id="ARBA00031205"/>
    </source>
</evidence>
<evidence type="ECO:0000256" key="8">
    <source>
        <dbReference type="ARBA" id="ARBA00017409"/>
    </source>
</evidence>
<keyword evidence="16" id="KW-0276">Fatty acid metabolism</keyword>
<feature type="binding site" evidence="29">
    <location>
        <position position="78"/>
    </location>
    <ligand>
        <name>substrate</name>
    </ligand>
</feature>
<evidence type="ECO:0000256" key="9">
    <source>
        <dbReference type="ARBA" id="ARBA00022501"/>
    </source>
</evidence>
<feature type="binding site" evidence="29">
    <location>
        <position position="72"/>
    </location>
    <ligand>
        <name>substrate</name>
    </ligand>
</feature>
<feature type="binding site" evidence="29">
    <location>
        <position position="236"/>
    </location>
    <ligand>
        <name>substrate</name>
    </ligand>
</feature>
<evidence type="ECO:0000256" key="25">
    <source>
        <dbReference type="ARBA" id="ARBA00033404"/>
    </source>
</evidence>
<comment type="catalytic activity">
    <reaction evidence="1">
        <text>prostaglandin H2 = prostaglandin I2</text>
        <dbReference type="Rhea" id="RHEA:23580"/>
        <dbReference type="ChEBI" id="CHEBI:57403"/>
        <dbReference type="ChEBI" id="CHEBI:57405"/>
        <dbReference type="EC" id="5.3.99.4"/>
    </reaction>
    <physiologicalReaction direction="left-to-right" evidence="1">
        <dbReference type="Rhea" id="RHEA:23581"/>
    </physiologicalReaction>
</comment>
<reference evidence="30" key="1">
    <citation type="submission" date="2025-08" db="UniProtKB">
        <authorList>
            <consortium name="Ensembl"/>
        </authorList>
    </citation>
    <scope>IDENTIFICATION</scope>
</reference>
<dbReference type="Ensembl" id="ENSXCOT00000011831.1">
    <property type="protein sequence ID" value="ENSXCOP00000011698.1"/>
    <property type="gene ID" value="ENSXCOG00000008823.1"/>
</dbReference>
<evidence type="ECO:0000256" key="13">
    <source>
        <dbReference type="ARBA" id="ARBA00022692"/>
    </source>
</evidence>
<dbReference type="InterPro" id="IPR036396">
    <property type="entry name" value="Cyt_P450_sf"/>
</dbReference>
<keyword evidence="18 27" id="KW-0408">Iron</keyword>